<evidence type="ECO:0000313" key="1">
    <source>
        <dbReference type="EMBL" id="KAJ1353048.1"/>
    </source>
</evidence>
<proteinExistence type="predicted"/>
<reference evidence="1" key="1">
    <citation type="submission" date="2021-06" db="EMBL/GenBank/DDBJ databases">
        <title>Parelaphostrongylus tenuis whole genome reference sequence.</title>
        <authorList>
            <person name="Garwood T.J."/>
            <person name="Larsen P.A."/>
            <person name="Fountain-Jones N.M."/>
            <person name="Garbe J.R."/>
            <person name="Macchietto M.G."/>
            <person name="Kania S.A."/>
            <person name="Gerhold R.W."/>
            <person name="Richards J.E."/>
            <person name="Wolf T.M."/>
        </authorList>
    </citation>
    <scope>NUCLEOTIDE SEQUENCE</scope>
    <source>
        <strain evidence="1">MNPRO001-30</strain>
        <tissue evidence="1">Meninges</tissue>
    </source>
</reference>
<name>A0AAD5M9R4_PARTN</name>
<dbReference type="EMBL" id="JAHQIW010001584">
    <property type="protein sequence ID" value="KAJ1353048.1"/>
    <property type="molecule type" value="Genomic_DNA"/>
</dbReference>
<organism evidence="1 2">
    <name type="scientific">Parelaphostrongylus tenuis</name>
    <name type="common">Meningeal worm</name>
    <dbReference type="NCBI Taxonomy" id="148309"/>
    <lineage>
        <taxon>Eukaryota</taxon>
        <taxon>Metazoa</taxon>
        <taxon>Ecdysozoa</taxon>
        <taxon>Nematoda</taxon>
        <taxon>Chromadorea</taxon>
        <taxon>Rhabditida</taxon>
        <taxon>Rhabditina</taxon>
        <taxon>Rhabditomorpha</taxon>
        <taxon>Strongyloidea</taxon>
        <taxon>Metastrongylidae</taxon>
        <taxon>Parelaphostrongylus</taxon>
    </lineage>
</organism>
<sequence>MEQQEIARTRGISQSITCSLGILSACNGPESYIESISVHIAVAINAKKVPNILSGNNSADQLRSQILLQAIGGIS</sequence>
<keyword evidence="2" id="KW-1185">Reference proteome</keyword>
<evidence type="ECO:0000313" key="2">
    <source>
        <dbReference type="Proteomes" id="UP001196413"/>
    </source>
</evidence>
<comment type="caution">
    <text evidence="1">The sequence shown here is derived from an EMBL/GenBank/DDBJ whole genome shotgun (WGS) entry which is preliminary data.</text>
</comment>
<dbReference type="AlphaFoldDB" id="A0AAD5M9R4"/>
<protein>
    <submittedName>
        <fullName evidence="1">Uncharacterized protein</fullName>
    </submittedName>
</protein>
<accession>A0AAD5M9R4</accession>
<gene>
    <name evidence="1" type="ORF">KIN20_009594</name>
</gene>
<dbReference type="Proteomes" id="UP001196413">
    <property type="component" value="Unassembled WGS sequence"/>
</dbReference>